<gene>
    <name evidence="2" type="ORF">JGUZn3_15070</name>
</gene>
<dbReference type="InterPro" id="IPR053728">
    <property type="entry name" value="Alginate_Permeability_Chnl"/>
</dbReference>
<dbReference type="Proteomes" id="UP000516349">
    <property type="component" value="Chromosome"/>
</dbReference>
<evidence type="ECO:0000259" key="1">
    <source>
        <dbReference type="Pfam" id="PF13372"/>
    </source>
</evidence>
<name>A0A7H1NSH0_9PROT</name>
<dbReference type="AlphaFoldDB" id="A0A7H1NSH0"/>
<dbReference type="Gene3D" id="2.40.160.100">
    <property type="match status" value="1"/>
</dbReference>
<protein>
    <submittedName>
        <fullName evidence="2">Alginate export</fullName>
    </submittedName>
</protein>
<sequence length="499" mass="56950">MQGLYKKVGFCFIVGMVVSFSKESFAQGTAEQTERGPYISTLAFDKLDDGKEPWNLNDSLSKTRPKIEANRWTEKWAALYNPSLRTEPLDSLKYISLDESDPYSYISLGMNVRERYENLSSSQFGITPNKHDNYLLHRLLFHFDIRVDRHWQIYTQFEDVRPVEKNTISPVDKNKLDVRMAFVGYQTRLDEDSVLKARVGRQGFAFDLQRFVSLRQGPNVQQAFDAIWGDLELGEWRIIGILSHPVQYQAKRVFDDYSNSRNSFHMFRVERHVLGDASLSAYYARYEQHDTSVYNTPGNERRNIIDAHFAGKKYGVDWDVESMGQFGDITGKNIQAWAAAARLGYTFDVDTSPRIGIQFDSASGSHNPNGHTIGTFNPLYPNGYYFTLAGFTGYSNLVHLKPSFSFNPIKSVSLEFDVGMQWRETRNDAIYTQPNIPLRNTAGKGSHWSGVYEAATLGWSVMPNLSFSVMEAYYQVGDTIRQAGGHNSNYTGAQMDFAW</sequence>
<feature type="domain" description="Alginate export" evidence="1">
    <location>
        <begin position="105"/>
        <end position="493"/>
    </location>
</feature>
<organism evidence="2 3">
    <name type="scientific">Entomobacter blattae</name>
    <dbReference type="NCBI Taxonomy" id="2762277"/>
    <lineage>
        <taxon>Bacteria</taxon>
        <taxon>Pseudomonadati</taxon>
        <taxon>Pseudomonadota</taxon>
        <taxon>Alphaproteobacteria</taxon>
        <taxon>Acetobacterales</taxon>
        <taxon>Acetobacteraceae</taxon>
        <taxon>Entomobacter</taxon>
    </lineage>
</organism>
<reference evidence="2 3" key="1">
    <citation type="submission" date="2020-08" db="EMBL/GenBank/DDBJ databases">
        <title>Complete genome sequence of Entomobacter blattae G55GP.</title>
        <authorList>
            <person name="Poehlein A."/>
            <person name="Guzman J."/>
            <person name="Daniel R."/>
            <person name="Vilcinskas A."/>
        </authorList>
    </citation>
    <scope>NUCLEOTIDE SEQUENCE [LARGE SCALE GENOMIC DNA]</scope>
    <source>
        <strain evidence="2 3">G55GP</strain>
    </source>
</reference>
<dbReference type="EMBL" id="CP060244">
    <property type="protein sequence ID" value="QNT78730.1"/>
    <property type="molecule type" value="Genomic_DNA"/>
</dbReference>
<evidence type="ECO:0000313" key="2">
    <source>
        <dbReference type="EMBL" id="QNT78730.1"/>
    </source>
</evidence>
<dbReference type="KEGG" id="ebla:JGUZn3_15070"/>
<evidence type="ECO:0000313" key="3">
    <source>
        <dbReference type="Proteomes" id="UP000516349"/>
    </source>
</evidence>
<dbReference type="InterPro" id="IPR025388">
    <property type="entry name" value="Alginate_export_dom"/>
</dbReference>
<dbReference type="Pfam" id="PF13372">
    <property type="entry name" value="Alginate_exp"/>
    <property type="match status" value="1"/>
</dbReference>
<dbReference type="RefSeq" id="WP_203412970.1">
    <property type="nucleotide sequence ID" value="NZ_CP060244.1"/>
</dbReference>
<keyword evidence="3" id="KW-1185">Reference proteome</keyword>
<proteinExistence type="predicted"/>
<accession>A0A7H1NSH0</accession>